<organism evidence="2 3">
    <name type="scientific">Collybia nuda</name>
    <dbReference type="NCBI Taxonomy" id="64659"/>
    <lineage>
        <taxon>Eukaryota</taxon>
        <taxon>Fungi</taxon>
        <taxon>Dikarya</taxon>
        <taxon>Basidiomycota</taxon>
        <taxon>Agaricomycotina</taxon>
        <taxon>Agaricomycetes</taxon>
        <taxon>Agaricomycetidae</taxon>
        <taxon>Agaricales</taxon>
        <taxon>Tricholomatineae</taxon>
        <taxon>Clitocybaceae</taxon>
        <taxon>Collybia</taxon>
    </lineage>
</organism>
<dbReference type="OrthoDB" id="2684605at2759"/>
<protein>
    <submittedName>
        <fullName evidence="2">Uncharacterized protein</fullName>
    </submittedName>
</protein>
<reference evidence="2" key="1">
    <citation type="submission" date="2020-11" db="EMBL/GenBank/DDBJ databases">
        <authorList>
            <consortium name="DOE Joint Genome Institute"/>
            <person name="Ahrendt S."/>
            <person name="Riley R."/>
            <person name="Andreopoulos W."/>
            <person name="Labutti K."/>
            <person name="Pangilinan J."/>
            <person name="Ruiz-Duenas F.J."/>
            <person name="Barrasa J.M."/>
            <person name="Sanchez-Garcia M."/>
            <person name="Camarero S."/>
            <person name="Miyauchi S."/>
            <person name="Serrano A."/>
            <person name="Linde D."/>
            <person name="Babiker R."/>
            <person name="Drula E."/>
            <person name="Ayuso-Fernandez I."/>
            <person name="Pacheco R."/>
            <person name="Padilla G."/>
            <person name="Ferreira P."/>
            <person name="Barriuso J."/>
            <person name="Kellner H."/>
            <person name="Castanera R."/>
            <person name="Alfaro M."/>
            <person name="Ramirez L."/>
            <person name="Pisabarro A.G."/>
            <person name="Kuo A."/>
            <person name="Tritt A."/>
            <person name="Lipzen A."/>
            <person name="He G."/>
            <person name="Yan M."/>
            <person name="Ng V."/>
            <person name="Cullen D."/>
            <person name="Martin F."/>
            <person name="Rosso M.-N."/>
            <person name="Henrissat B."/>
            <person name="Hibbett D."/>
            <person name="Martinez A.T."/>
            <person name="Grigoriev I.V."/>
        </authorList>
    </citation>
    <scope>NUCLEOTIDE SEQUENCE</scope>
    <source>
        <strain evidence="2">CBS 247.69</strain>
    </source>
</reference>
<evidence type="ECO:0000313" key="3">
    <source>
        <dbReference type="Proteomes" id="UP000807353"/>
    </source>
</evidence>
<feature type="region of interest" description="Disordered" evidence="1">
    <location>
        <begin position="92"/>
        <end position="200"/>
    </location>
</feature>
<evidence type="ECO:0000256" key="1">
    <source>
        <dbReference type="SAM" id="MobiDB-lite"/>
    </source>
</evidence>
<sequence length="245" mass="26876">MGKSARVKRLAMKDARWYMCTILHIVLSEASETSSTAYGPLTVSIIPENPEPRSEEFHKVEARRDPRPELGHLLDKGISNALYRLVTKCKKTASSPRHDETRGGEFNSIRGDGVLGHPEGNMGKERQESYAQLQGRASDRMITPTKGRVPGKPEAQSATGDNRPDVDADNGPSLDVGVNAGGRPATQSGRVQGAESVPLGRMTSNCPEIVRDDEMIDLDEVEYGMLLGVIERYWIWSESSEILTA</sequence>
<keyword evidence="3" id="KW-1185">Reference proteome</keyword>
<comment type="caution">
    <text evidence="2">The sequence shown here is derived from an EMBL/GenBank/DDBJ whole genome shotgun (WGS) entry which is preliminary data.</text>
</comment>
<proteinExistence type="predicted"/>
<dbReference type="Proteomes" id="UP000807353">
    <property type="component" value="Unassembled WGS sequence"/>
</dbReference>
<dbReference type="AlphaFoldDB" id="A0A9P5XTF5"/>
<dbReference type="EMBL" id="MU150409">
    <property type="protein sequence ID" value="KAF9456694.1"/>
    <property type="molecule type" value="Genomic_DNA"/>
</dbReference>
<evidence type="ECO:0000313" key="2">
    <source>
        <dbReference type="EMBL" id="KAF9456694.1"/>
    </source>
</evidence>
<gene>
    <name evidence="2" type="ORF">BDZ94DRAFT_331514</name>
</gene>
<accession>A0A9P5XTF5</accession>
<name>A0A9P5XTF5_9AGAR</name>